<evidence type="ECO:0000256" key="13">
    <source>
        <dbReference type="HAMAP-Rule" id="MF_00147"/>
    </source>
</evidence>
<comment type="catalytic activity">
    <reaction evidence="1 13 14">
        <text>D-glyceraldehyde 3-phosphate = dihydroxyacetone phosphate</text>
        <dbReference type="Rhea" id="RHEA:18585"/>
        <dbReference type="ChEBI" id="CHEBI:57642"/>
        <dbReference type="ChEBI" id="CHEBI:59776"/>
        <dbReference type="EC" id="5.3.1.1"/>
    </reaction>
</comment>
<evidence type="ECO:0000256" key="7">
    <source>
        <dbReference type="ARBA" id="ARBA00019397"/>
    </source>
</evidence>
<dbReference type="InterPro" id="IPR022896">
    <property type="entry name" value="TrioseP_Isoase_bac/euk"/>
</dbReference>
<feature type="active site" description="Proton acceptor" evidence="13">
    <location>
        <position position="172"/>
    </location>
</feature>
<keyword evidence="9 13" id="KW-0963">Cytoplasm</keyword>
<dbReference type="SUPFAM" id="SSF51351">
    <property type="entry name" value="Triosephosphate isomerase (TIM)"/>
    <property type="match status" value="1"/>
</dbReference>
<evidence type="ECO:0000313" key="15">
    <source>
        <dbReference type="EMBL" id="PCJ22773.1"/>
    </source>
</evidence>
<evidence type="ECO:0000256" key="3">
    <source>
        <dbReference type="ARBA" id="ARBA00004939"/>
    </source>
</evidence>
<dbReference type="Proteomes" id="UP000218327">
    <property type="component" value="Unassembled WGS sequence"/>
</dbReference>
<dbReference type="Gene3D" id="3.20.20.70">
    <property type="entry name" value="Aldolase class I"/>
    <property type="match status" value="1"/>
</dbReference>
<dbReference type="GO" id="GO:0005829">
    <property type="term" value="C:cytosol"/>
    <property type="evidence" value="ECO:0007669"/>
    <property type="project" value="TreeGrafter"/>
</dbReference>
<dbReference type="UniPathway" id="UPA00109">
    <property type="reaction ID" value="UER00189"/>
</dbReference>
<dbReference type="InterPro" id="IPR000652">
    <property type="entry name" value="Triosephosphate_isomerase"/>
</dbReference>
<dbReference type="InterPro" id="IPR020861">
    <property type="entry name" value="Triosephosphate_isomerase_AS"/>
</dbReference>
<comment type="similarity">
    <text evidence="4 13 14">Belongs to the triosephosphate isomerase family.</text>
</comment>
<feature type="binding site" evidence="13">
    <location>
        <position position="178"/>
    </location>
    <ligand>
        <name>substrate</name>
    </ligand>
</feature>
<evidence type="ECO:0000256" key="10">
    <source>
        <dbReference type="ARBA" id="ARBA00023152"/>
    </source>
</evidence>
<gene>
    <name evidence="13" type="primary">tpiA</name>
    <name evidence="15" type="ORF">COA96_13475</name>
</gene>
<dbReference type="GO" id="GO:0046166">
    <property type="term" value="P:glyceraldehyde-3-phosphate biosynthetic process"/>
    <property type="evidence" value="ECO:0007669"/>
    <property type="project" value="TreeGrafter"/>
</dbReference>
<dbReference type="PANTHER" id="PTHR21139">
    <property type="entry name" value="TRIOSEPHOSPHATE ISOMERASE"/>
    <property type="match status" value="1"/>
</dbReference>
<feature type="active site" description="Electrophile" evidence="13">
    <location>
        <position position="100"/>
    </location>
</feature>
<dbReference type="NCBIfam" id="TIGR00419">
    <property type="entry name" value="tim"/>
    <property type="match status" value="1"/>
</dbReference>
<dbReference type="PROSITE" id="PS51440">
    <property type="entry name" value="TIM_2"/>
    <property type="match status" value="1"/>
</dbReference>
<evidence type="ECO:0000256" key="6">
    <source>
        <dbReference type="ARBA" id="ARBA00011940"/>
    </source>
</evidence>
<comment type="subunit">
    <text evidence="5 13 14">Homodimer.</text>
</comment>
<dbReference type="InterPro" id="IPR013785">
    <property type="entry name" value="Aldolase_TIM"/>
</dbReference>
<dbReference type="Pfam" id="PF00121">
    <property type="entry name" value="TIM"/>
    <property type="match status" value="1"/>
</dbReference>
<dbReference type="GO" id="GO:0019563">
    <property type="term" value="P:glycerol catabolic process"/>
    <property type="evidence" value="ECO:0007669"/>
    <property type="project" value="TreeGrafter"/>
</dbReference>
<comment type="pathway">
    <text evidence="2 13 14">Carbohydrate biosynthesis; gluconeogenesis.</text>
</comment>
<dbReference type="CDD" id="cd00311">
    <property type="entry name" value="TIM"/>
    <property type="match status" value="1"/>
</dbReference>
<evidence type="ECO:0000256" key="5">
    <source>
        <dbReference type="ARBA" id="ARBA00011738"/>
    </source>
</evidence>
<keyword evidence="10 13" id="KW-0324">Glycolysis</keyword>
<dbReference type="EMBL" id="NVVJ01000051">
    <property type="protein sequence ID" value="PCJ22773.1"/>
    <property type="molecule type" value="Genomic_DNA"/>
</dbReference>
<dbReference type="InterPro" id="IPR035990">
    <property type="entry name" value="TIM_sf"/>
</dbReference>
<protein>
    <recommendedName>
        <fullName evidence="7 13">Triosephosphate isomerase</fullName>
        <shortName evidence="13">TIM</shortName>
        <shortName evidence="13">TPI</shortName>
        <ecNumber evidence="6 13">5.3.1.1</ecNumber>
    </recommendedName>
    <alternativeName>
        <fullName evidence="13">Triose-phosphate isomerase</fullName>
    </alternativeName>
</protein>
<dbReference type="GO" id="GO:0004807">
    <property type="term" value="F:triose-phosphate isomerase activity"/>
    <property type="evidence" value="ECO:0007669"/>
    <property type="project" value="UniProtKB-UniRule"/>
</dbReference>
<dbReference type="AlphaFoldDB" id="A0A2A5ATZ9"/>
<dbReference type="GO" id="GO:0006094">
    <property type="term" value="P:gluconeogenesis"/>
    <property type="evidence" value="ECO:0007669"/>
    <property type="project" value="UniProtKB-UniRule"/>
</dbReference>
<dbReference type="PROSITE" id="PS00171">
    <property type="entry name" value="TIM_1"/>
    <property type="match status" value="1"/>
</dbReference>
<organism evidence="15 16">
    <name type="scientific">SAR86 cluster bacterium</name>
    <dbReference type="NCBI Taxonomy" id="2030880"/>
    <lineage>
        <taxon>Bacteria</taxon>
        <taxon>Pseudomonadati</taxon>
        <taxon>Pseudomonadota</taxon>
        <taxon>Gammaproteobacteria</taxon>
        <taxon>SAR86 cluster</taxon>
    </lineage>
</organism>
<dbReference type="UniPathway" id="UPA00138"/>
<dbReference type="FunFam" id="3.20.20.70:FF:000020">
    <property type="entry name" value="Triosephosphate isomerase"/>
    <property type="match status" value="1"/>
</dbReference>
<sequence length="255" mass="27491">MRRRLIVGNWKMHGSKEQVRQLLLDIEAGSMQMPQVLSNTVEIGVCPTFLHIALAAKTLTSDSIKIGAQNLHCEPQGAFTGEVSAEMLQEYGVTYVLVGHSERREIFSESDELVAAKFVAAQRCNLIPILCVGESLVQREQGITEKVVLAQLDAVLQLAGIAAMEHAVIAYEPVWAIGTGRTASPEQAQQVHKVIREHIAALDIGLSEEVRIIYGGSVKAASARELFSQADIDGGLVGGASLEANEFISICKSAD</sequence>
<evidence type="ECO:0000256" key="1">
    <source>
        <dbReference type="ARBA" id="ARBA00000474"/>
    </source>
</evidence>
<dbReference type="HAMAP" id="MF_00147_B">
    <property type="entry name" value="TIM_B"/>
    <property type="match status" value="1"/>
</dbReference>
<evidence type="ECO:0000256" key="9">
    <source>
        <dbReference type="ARBA" id="ARBA00022490"/>
    </source>
</evidence>
<accession>A0A2A5ATZ9</accession>
<name>A0A2A5ATZ9_9GAMM</name>
<keyword evidence="8 13" id="KW-0312">Gluconeogenesis</keyword>
<comment type="pathway">
    <text evidence="3">Carbohydrate metabolism; erythritol degradation.</text>
</comment>
<dbReference type="EC" id="5.3.1.1" evidence="6 13"/>
<dbReference type="PANTHER" id="PTHR21139:SF42">
    <property type="entry name" value="TRIOSEPHOSPHATE ISOMERASE"/>
    <property type="match status" value="1"/>
</dbReference>
<evidence type="ECO:0000256" key="8">
    <source>
        <dbReference type="ARBA" id="ARBA00022432"/>
    </source>
</evidence>
<comment type="pathway">
    <text evidence="13 14">Carbohydrate degradation; glycolysis; D-glyceraldehyde 3-phosphate from glycerone phosphate: step 1/1.</text>
</comment>
<evidence type="ECO:0000256" key="11">
    <source>
        <dbReference type="ARBA" id="ARBA00023235"/>
    </source>
</evidence>
<feature type="binding site" evidence="13">
    <location>
        <begin position="238"/>
        <end position="239"/>
    </location>
    <ligand>
        <name>substrate</name>
    </ligand>
</feature>
<evidence type="ECO:0000256" key="14">
    <source>
        <dbReference type="RuleBase" id="RU363013"/>
    </source>
</evidence>
<dbReference type="GO" id="GO:0006096">
    <property type="term" value="P:glycolytic process"/>
    <property type="evidence" value="ECO:0007669"/>
    <property type="project" value="UniProtKB-UniRule"/>
</dbReference>
<evidence type="ECO:0000313" key="16">
    <source>
        <dbReference type="Proteomes" id="UP000218327"/>
    </source>
</evidence>
<comment type="function">
    <text evidence="12 13">Involved in the gluconeogenesis. Catalyzes stereospecifically the conversion of dihydroxyacetone phosphate (DHAP) to D-glyceraldehyde-3-phosphate (G3P).</text>
</comment>
<comment type="subcellular location">
    <subcellularLocation>
        <location evidence="13 14">Cytoplasm</location>
    </subcellularLocation>
</comment>
<reference evidence="16" key="1">
    <citation type="submission" date="2017-08" db="EMBL/GenBank/DDBJ databases">
        <title>A dynamic microbial community with high functional redundancy inhabits the cold, oxic subseafloor aquifer.</title>
        <authorList>
            <person name="Tully B.J."/>
            <person name="Wheat C.G."/>
            <person name="Glazer B.T."/>
            <person name="Huber J.A."/>
        </authorList>
    </citation>
    <scope>NUCLEOTIDE SEQUENCE [LARGE SCALE GENOMIC DNA]</scope>
</reference>
<proteinExistence type="inferred from homology"/>
<feature type="binding site" evidence="13">
    <location>
        <begin position="9"/>
        <end position="11"/>
    </location>
    <ligand>
        <name>substrate</name>
    </ligand>
</feature>
<evidence type="ECO:0000256" key="12">
    <source>
        <dbReference type="ARBA" id="ARBA00055680"/>
    </source>
</evidence>
<keyword evidence="11 13" id="KW-0413">Isomerase</keyword>
<evidence type="ECO:0000256" key="2">
    <source>
        <dbReference type="ARBA" id="ARBA00004742"/>
    </source>
</evidence>
<feature type="binding site" evidence="13">
    <location>
        <position position="217"/>
    </location>
    <ligand>
        <name>substrate</name>
    </ligand>
</feature>
<evidence type="ECO:0000256" key="4">
    <source>
        <dbReference type="ARBA" id="ARBA00007422"/>
    </source>
</evidence>
<comment type="caution">
    <text evidence="15">The sequence shown here is derived from an EMBL/GenBank/DDBJ whole genome shotgun (WGS) entry which is preliminary data.</text>
</comment>